<reference evidence="4 5" key="1">
    <citation type="journal article" date="2013" name="Genome Announc.">
        <title>Draft Genome Sequence of Sphingobium quisquiliarum Strain P25T, a Novel Hexachlorocyclohexane (HCH)-Degrading Bacterium Isolated from an HCH Dumpsite.</title>
        <authorList>
            <person name="Kumar Singh A."/>
            <person name="Sangwan N."/>
            <person name="Sharma A."/>
            <person name="Gupta V."/>
            <person name="Khurana J.P."/>
            <person name="Lal R."/>
        </authorList>
    </citation>
    <scope>NUCLEOTIDE SEQUENCE [LARGE SCALE GENOMIC DNA]</scope>
    <source>
        <strain evidence="4 5">P25</strain>
    </source>
</reference>
<feature type="domain" description="Strawberry notch AAA" evidence="3">
    <location>
        <begin position="405"/>
        <end position="728"/>
    </location>
</feature>
<evidence type="ECO:0000256" key="1">
    <source>
        <dbReference type="ARBA" id="ARBA00006992"/>
    </source>
</evidence>
<keyword evidence="4" id="KW-0489">Methyltransferase</keyword>
<protein>
    <submittedName>
        <fullName evidence="4">Methylase</fullName>
    </submittedName>
</protein>
<organism evidence="4 5">
    <name type="scientific">Sphingobium quisquiliarum P25</name>
    <dbReference type="NCBI Taxonomy" id="1329909"/>
    <lineage>
        <taxon>Bacteria</taxon>
        <taxon>Pseudomonadati</taxon>
        <taxon>Pseudomonadota</taxon>
        <taxon>Alphaproteobacteria</taxon>
        <taxon>Sphingomonadales</taxon>
        <taxon>Sphingomonadaceae</taxon>
        <taxon>Sphingobium</taxon>
    </lineage>
</organism>
<evidence type="ECO:0000313" key="5">
    <source>
        <dbReference type="Proteomes" id="UP000015525"/>
    </source>
</evidence>
<dbReference type="RefSeq" id="WP_021240079.1">
    <property type="nucleotide sequence ID" value="NZ_ATHO01000175.1"/>
</dbReference>
<dbReference type="Gene3D" id="3.40.50.300">
    <property type="entry name" value="P-loop containing nucleotide triphosphate hydrolases"/>
    <property type="match status" value="1"/>
</dbReference>
<dbReference type="PANTHER" id="PTHR12706">
    <property type="entry name" value="STRAWBERRY NOTCH-RELATED"/>
    <property type="match status" value="1"/>
</dbReference>
<comment type="similarity">
    <text evidence="1">Belongs to the SBNO family.</text>
</comment>
<sequence>MNIASPVAAAAAPTVLAAAHRLLDHLERGQRIDATVLRGAMESAFDASDSTGVWDWKTAYDACEAATVLFLRKYGKALFRKAASPPARLSAIGRIAGLLPTHTRRSEQSQALQQFSTPAPLGLAAVTAADITANDVVLEPSAGTGLLAVLAEISGATLLLNELAETRANILASLFPAIAVTRFDAAQIDDHLGHTAVPSVVLMNPPFSAMANVSGRMADACYRHVASALARLAPGGRLVTITGANFAPDAPDWRDAFIRLQSRSRVAFTAAIDGSVYAKHGTTFPTRITVIDKQPADDPTIFPTSPGRAPDIATLLGWIAAQIPPRPVAAMPTCNATASITAPRTVRGYLARSTAARPAMAAVDPEGVELAYETMDWTPPDGARLTDAIYEEYGLQSIRIPGSQAHPTKLVQSAAMASVAPPKPSYRPMLPANIHDLLSDAQIETVIYAGEAHGEYLAGSWSIDETFDVVRAAPADAEHSVRFRRGFMLGDGTGAGKGRQSAGIILDNWLRGRRKAVWISKSDKLIEDAQRDWSALGMERLLVTPLSRFPQGKPVTLLEGVLFTTYATLRSDDRGEKVSRVRQIVEWLGSDFDGVIIFDESHAMQNAGGGKGERGDVAPSQQGRAGLRLQHALPNARVVYVSATGATTVHNLAYAQRLGLWGGEDFPFATRAEFVEAIEDGGVAAMEVLARDLRSLGLYTARSLSYDGVEYELVEHQLTDEQRRIYDAYAGAFQVIHNHLDAAMEAANITGSDGTLNRQAKSAARSAFEQAKQRFFGHLLTSMKTPTLIRSIDRDLEQGHAAVVQIVSTSEALMERRLAEIPTEEWNDVRVDITPREYVLSYLQTGFPVQLYEPFTDGEGNLSSRPVFRNGQPVESREAVARRDELIEHLASLPPVPGALDQIVQRFGTDMVAEVTGRSRRIVRKGDRLVVENRAPSANLAETAAFMDDLKRVLVFSDAGGTGRSYHAELSAKNQRLRVHYLLEPGWKADAAIQGLGRTNRTNQAQPPLFRPIATDVKAEKRFLSTIARRLDTLGAITRGQRQTGGQGLFRPEDNLESPYARGALRQLYVLIVRGKIDGCSLERFESSTGLKLMDMNGIKDELPPITTFLNRLLALTIELQGILFTAFEQLLDAKVQGAIASGIYDIGLETLTAESFVVTDRKTIYTHPATGAQTRLLTITERRRNRPMTLTDALAHVEDDHGRLLVNAKSGRAAVQVAAPSLMLDDGEIERRVRLIRPMEHTHAPLKMMAESHWQEADHASFAAAWQREVLETPPFADSTIHIVAGLLLPVWKRLPNESTRVYRLQTDNGERVIGRRVSPAWAANAASTGRASLTADDAYTALVDGRTILDLAEGLQLRRVRVMGANRIELSGFAETMRERLRAYGLFTEIISWSLRFFVPVDSTGPTVLGKLLDTYPIDRISEREAA</sequence>
<evidence type="ECO:0000313" key="4">
    <source>
        <dbReference type="EMBL" id="EQA98171.1"/>
    </source>
</evidence>
<dbReference type="GO" id="GO:0032259">
    <property type="term" value="P:methylation"/>
    <property type="evidence" value="ECO:0007669"/>
    <property type="project" value="UniProtKB-KW"/>
</dbReference>
<dbReference type="PATRIC" id="fig|1329909.3.peg.3962"/>
<dbReference type="Pfam" id="PF13872">
    <property type="entry name" value="AAA_34"/>
    <property type="match status" value="1"/>
</dbReference>
<dbReference type="Gene3D" id="3.40.50.150">
    <property type="entry name" value="Vaccinia Virus protein VP39"/>
    <property type="match status" value="1"/>
</dbReference>
<dbReference type="InterPro" id="IPR039187">
    <property type="entry name" value="SNO_AAA"/>
</dbReference>
<comment type="caution">
    <text evidence="4">The sequence shown here is derived from an EMBL/GenBank/DDBJ whole genome shotgun (WGS) entry which is preliminary data.</text>
</comment>
<feature type="domain" description="Strawberry notch helicase C" evidence="2">
    <location>
        <begin position="899"/>
        <end position="1151"/>
    </location>
</feature>
<accession>T0GBZ2</accession>
<dbReference type="SUPFAM" id="SSF52540">
    <property type="entry name" value="P-loop containing nucleoside triphosphate hydrolases"/>
    <property type="match status" value="1"/>
</dbReference>
<dbReference type="Pfam" id="PF13871">
    <property type="entry name" value="Helicase_C_4"/>
    <property type="match status" value="1"/>
</dbReference>
<dbReference type="EMBL" id="ATHO01000175">
    <property type="protein sequence ID" value="EQA98171.1"/>
    <property type="molecule type" value="Genomic_DNA"/>
</dbReference>
<dbReference type="InterPro" id="IPR026741">
    <property type="entry name" value="SNO"/>
</dbReference>
<dbReference type="InterPro" id="IPR026937">
    <property type="entry name" value="SBNO_Helicase_C_dom"/>
</dbReference>
<evidence type="ECO:0000259" key="2">
    <source>
        <dbReference type="Pfam" id="PF13871"/>
    </source>
</evidence>
<keyword evidence="4" id="KW-0808">Transferase</keyword>
<dbReference type="InterPro" id="IPR027417">
    <property type="entry name" value="P-loop_NTPase"/>
</dbReference>
<proteinExistence type="inferred from homology"/>
<evidence type="ECO:0000259" key="3">
    <source>
        <dbReference type="Pfam" id="PF13872"/>
    </source>
</evidence>
<dbReference type="SUPFAM" id="SSF53335">
    <property type="entry name" value="S-adenosyl-L-methionine-dependent methyltransferases"/>
    <property type="match status" value="1"/>
</dbReference>
<keyword evidence="5" id="KW-1185">Reference proteome</keyword>
<dbReference type="InterPro" id="IPR029063">
    <property type="entry name" value="SAM-dependent_MTases_sf"/>
</dbReference>
<dbReference type="PANTHER" id="PTHR12706:SF30">
    <property type="entry name" value="PROTEIN STRAWBERRY NOTCH-RELATED"/>
    <property type="match status" value="1"/>
</dbReference>
<dbReference type="GO" id="GO:0008168">
    <property type="term" value="F:methyltransferase activity"/>
    <property type="evidence" value="ECO:0007669"/>
    <property type="project" value="UniProtKB-KW"/>
</dbReference>
<dbReference type="Proteomes" id="UP000015525">
    <property type="component" value="Unassembled WGS sequence"/>
</dbReference>
<dbReference type="GO" id="GO:0006355">
    <property type="term" value="P:regulation of DNA-templated transcription"/>
    <property type="evidence" value="ECO:0007669"/>
    <property type="project" value="InterPro"/>
</dbReference>
<name>T0GBZ2_9SPHN</name>
<gene>
    <name evidence="4" type="ORF">L288_20625</name>
</gene>